<name>A0A5A7TPM7_CUCMM</name>
<dbReference type="PANTHER" id="PTHR11206">
    <property type="entry name" value="MULTIDRUG RESISTANCE PROTEIN"/>
    <property type="match status" value="1"/>
</dbReference>
<evidence type="ECO:0000256" key="1">
    <source>
        <dbReference type="ARBA" id="ARBA00010199"/>
    </source>
</evidence>
<organism evidence="3 5">
    <name type="scientific">Cucumis melo var. makuwa</name>
    <name type="common">Oriental melon</name>
    <dbReference type="NCBI Taxonomy" id="1194695"/>
    <lineage>
        <taxon>Eukaryota</taxon>
        <taxon>Viridiplantae</taxon>
        <taxon>Streptophyta</taxon>
        <taxon>Embryophyta</taxon>
        <taxon>Tracheophyta</taxon>
        <taxon>Spermatophyta</taxon>
        <taxon>Magnoliopsida</taxon>
        <taxon>eudicotyledons</taxon>
        <taxon>Gunneridae</taxon>
        <taxon>Pentapetalae</taxon>
        <taxon>rosids</taxon>
        <taxon>fabids</taxon>
        <taxon>Cucurbitales</taxon>
        <taxon>Cucurbitaceae</taxon>
        <taxon>Benincaseae</taxon>
        <taxon>Cucumis</taxon>
    </lineage>
</organism>
<gene>
    <name evidence="4" type="ORF">E5676_scaffold352G002170</name>
    <name evidence="3" type="ORF">E6C27_scaffold236G003930</name>
</gene>
<evidence type="ECO:0000313" key="3">
    <source>
        <dbReference type="EMBL" id="KAA0044046.1"/>
    </source>
</evidence>
<protein>
    <submittedName>
        <fullName evidence="3">Protein DETOXIFICATION 27-like</fullName>
    </submittedName>
</protein>
<comment type="similarity">
    <text evidence="1">Belongs to the multi antimicrobial extrusion (MATE) (TC 2.A.66.1) family.</text>
</comment>
<keyword evidence="2" id="KW-1133">Transmembrane helix</keyword>
<dbReference type="GO" id="GO:0016020">
    <property type="term" value="C:membrane"/>
    <property type="evidence" value="ECO:0007669"/>
    <property type="project" value="InterPro"/>
</dbReference>
<dbReference type="AlphaFoldDB" id="A0A5A7TPM7"/>
<dbReference type="Proteomes" id="UP000321393">
    <property type="component" value="Unassembled WGS sequence"/>
</dbReference>
<evidence type="ECO:0000256" key="2">
    <source>
        <dbReference type="SAM" id="Phobius"/>
    </source>
</evidence>
<feature type="transmembrane region" description="Helical" evidence="2">
    <location>
        <begin position="12"/>
        <end position="33"/>
    </location>
</feature>
<sequence length="95" mass="10820">MSSSPTTCWEWYLQCSWMGLLMCCVLLLLVFIFESPILKAIGEGDELAKLAEVLAGWLIPLHFSFAFHFPLQRFLHNQLKARAIMWLAAVGLVVH</sequence>
<proteinExistence type="inferred from homology"/>
<keyword evidence="2" id="KW-0812">Transmembrane</keyword>
<dbReference type="OrthoDB" id="2126698at2759"/>
<dbReference type="InterPro" id="IPR002528">
    <property type="entry name" value="MATE_fam"/>
</dbReference>
<keyword evidence="2" id="KW-0472">Membrane</keyword>
<accession>A0A5A7TPM7</accession>
<evidence type="ECO:0000313" key="5">
    <source>
        <dbReference type="Proteomes" id="UP000321393"/>
    </source>
</evidence>
<evidence type="ECO:0000313" key="4">
    <source>
        <dbReference type="EMBL" id="TYK25093.1"/>
    </source>
</evidence>
<reference evidence="5 6" key="1">
    <citation type="submission" date="2019-08" db="EMBL/GenBank/DDBJ databases">
        <title>Draft genome sequences of two oriental melons (Cucumis melo L. var makuwa).</title>
        <authorList>
            <person name="Kwon S.-Y."/>
        </authorList>
    </citation>
    <scope>NUCLEOTIDE SEQUENCE [LARGE SCALE GENOMIC DNA]</scope>
    <source>
        <strain evidence="6">cv. Chang Bougi</strain>
        <strain evidence="5">cv. SW 3</strain>
        <tissue evidence="3">Leaf</tissue>
    </source>
</reference>
<dbReference type="GO" id="GO:0015297">
    <property type="term" value="F:antiporter activity"/>
    <property type="evidence" value="ECO:0007669"/>
    <property type="project" value="InterPro"/>
</dbReference>
<dbReference type="GO" id="GO:0042910">
    <property type="term" value="F:xenobiotic transmembrane transporter activity"/>
    <property type="evidence" value="ECO:0007669"/>
    <property type="project" value="InterPro"/>
</dbReference>
<dbReference type="EMBL" id="SSTE01014973">
    <property type="protein sequence ID" value="KAA0044046.1"/>
    <property type="molecule type" value="Genomic_DNA"/>
</dbReference>
<dbReference type="Pfam" id="PF01554">
    <property type="entry name" value="MatE"/>
    <property type="match status" value="1"/>
</dbReference>
<comment type="caution">
    <text evidence="3">The sequence shown here is derived from an EMBL/GenBank/DDBJ whole genome shotgun (WGS) entry which is preliminary data.</text>
</comment>
<dbReference type="STRING" id="1194695.A0A5A7TPM7"/>
<feature type="transmembrane region" description="Helical" evidence="2">
    <location>
        <begin position="53"/>
        <end position="71"/>
    </location>
</feature>
<dbReference type="EMBL" id="SSTD01003829">
    <property type="protein sequence ID" value="TYK25093.1"/>
    <property type="molecule type" value="Genomic_DNA"/>
</dbReference>
<evidence type="ECO:0000313" key="6">
    <source>
        <dbReference type="Proteomes" id="UP000321947"/>
    </source>
</evidence>
<dbReference type="Proteomes" id="UP000321947">
    <property type="component" value="Unassembled WGS sequence"/>
</dbReference>